<organism evidence="3 4">
    <name type="scientific">Methanolobus vulcani</name>
    <dbReference type="NCBI Taxonomy" id="38026"/>
    <lineage>
        <taxon>Archaea</taxon>
        <taxon>Methanobacteriati</taxon>
        <taxon>Methanobacteriota</taxon>
        <taxon>Stenosarchaea group</taxon>
        <taxon>Methanomicrobia</taxon>
        <taxon>Methanosarcinales</taxon>
        <taxon>Methanosarcinaceae</taxon>
        <taxon>Methanolobus</taxon>
    </lineage>
</organism>
<gene>
    <name evidence="3" type="ORF">SAMN04488589_0143</name>
</gene>
<dbReference type="GO" id="GO:0016757">
    <property type="term" value="F:glycosyltransferase activity"/>
    <property type="evidence" value="ECO:0007669"/>
    <property type="project" value="InterPro"/>
</dbReference>
<feature type="domain" description="Glycosyl transferase family 1" evidence="1">
    <location>
        <begin position="205"/>
        <end position="363"/>
    </location>
</feature>
<dbReference type="InterPro" id="IPR001296">
    <property type="entry name" value="Glyco_trans_1"/>
</dbReference>
<dbReference type="OrthoDB" id="132546at2157"/>
<feature type="domain" description="Glycosyltransferase subfamily 4-like N-terminal" evidence="2">
    <location>
        <begin position="20"/>
        <end position="191"/>
    </location>
</feature>
<dbReference type="Gene3D" id="3.40.50.2000">
    <property type="entry name" value="Glycogen Phosphorylase B"/>
    <property type="match status" value="2"/>
</dbReference>
<accession>A0A7Z7AWV2</accession>
<name>A0A7Z7AWV2_9EURY</name>
<dbReference type="Pfam" id="PF13439">
    <property type="entry name" value="Glyco_transf_4"/>
    <property type="match status" value="1"/>
</dbReference>
<evidence type="ECO:0000313" key="4">
    <source>
        <dbReference type="Proteomes" id="UP000199259"/>
    </source>
</evidence>
<comment type="caution">
    <text evidence="3">The sequence shown here is derived from an EMBL/GenBank/DDBJ whole genome shotgun (WGS) entry which is preliminary data.</text>
</comment>
<proteinExistence type="predicted"/>
<dbReference type="EMBL" id="FNCA01000001">
    <property type="protein sequence ID" value="SDF25834.1"/>
    <property type="molecule type" value="Genomic_DNA"/>
</dbReference>
<dbReference type="RefSeq" id="WP_091707823.1">
    <property type="nucleotide sequence ID" value="NZ_FNCA01000001.1"/>
</dbReference>
<evidence type="ECO:0000259" key="1">
    <source>
        <dbReference type="Pfam" id="PF00534"/>
    </source>
</evidence>
<dbReference type="SUPFAM" id="SSF53756">
    <property type="entry name" value="UDP-Glycosyltransferase/glycogen phosphorylase"/>
    <property type="match status" value="1"/>
</dbReference>
<dbReference type="Pfam" id="PF00534">
    <property type="entry name" value="Glycos_transf_1"/>
    <property type="match status" value="1"/>
</dbReference>
<dbReference type="PANTHER" id="PTHR12526">
    <property type="entry name" value="GLYCOSYLTRANSFERASE"/>
    <property type="match status" value="1"/>
</dbReference>
<keyword evidence="3" id="KW-0808">Transferase</keyword>
<sequence length="393" mass="44846">MGNKLRIAMFSWESLNSITVGGLAPHVTELSEALALQGHDIHIFTRNKDMLPYEVINGVHYHRIYHALDGGIVQQMDSMCDSMYSAFTEATNTFGKFDLTHVHDWHPVNLVCRLKEESGIPFIMTYHSTEWGRNGNKHGNWLEAMEISHREWRGGYESAKVIVTSTKLKDEIQYLYQIPDYKISIIPNGIHGDKMRMDVDPGKLKEEYGIHPYAPVVLFVGRMNYQKGPDLFVKAIPAILANKWDVKFVIIGEGEMRPECERLAHELKVMDSCRFLGYVDESVKKKWMNACNLICVPSRNEPFGIILLEAWDAGKNIVATDAISLIDNFKDGVIVYQNPDSIAWGINHVLNNYADDELGKEGKKLIGTRYNWDNIAESTVDVYNEQLQHVRDQ</sequence>
<dbReference type="AlphaFoldDB" id="A0A7Z7AWV2"/>
<evidence type="ECO:0000259" key="2">
    <source>
        <dbReference type="Pfam" id="PF13439"/>
    </source>
</evidence>
<dbReference type="Proteomes" id="UP000199259">
    <property type="component" value="Unassembled WGS sequence"/>
</dbReference>
<keyword evidence="4" id="KW-1185">Reference proteome</keyword>
<dbReference type="InterPro" id="IPR028098">
    <property type="entry name" value="Glyco_trans_4-like_N"/>
</dbReference>
<dbReference type="CDD" id="cd03801">
    <property type="entry name" value="GT4_PimA-like"/>
    <property type="match status" value="1"/>
</dbReference>
<reference evidence="3 4" key="1">
    <citation type="submission" date="2016-10" db="EMBL/GenBank/DDBJ databases">
        <authorList>
            <person name="Varghese N."/>
            <person name="Submissions S."/>
        </authorList>
    </citation>
    <scope>NUCLEOTIDE SEQUENCE [LARGE SCALE GENOMIC DNA]</scope>
    <source>
        <strain evidence="3 4">PL 12/M</strain>
    </source>
</reference>
<protein>
    <submittedName>
        <fullName evidence="3">Glycosyltransferase involved in cell wall bisynthesis</fullName>
    </submittedName>
</protein>
<dbReference type="PANTHER" id="PTHR12526:SF625">
    <property type="entry name" value="PHOSPHATIDYLINOSITOL GLYCAN-CLASS A"/>
    <property type="match status" value="1"/>
</dbReference>
<evidence type="ECO:0000313" key="3">
    <source>
        <dbReference type="EMBL" id="SDF25834.1"/>
    </source>
</evidence>